<proteinExistence type="predicted"/>
<comment type="caution">
    <text evidence="2">The sequence shown here is derived from an EMBL/GenBank/DDBJ whole genome shotgun (WGS) entry which is preliminary data.</text>
</comment>
<feature type="region of interest" description="Disordered" evidence="1">
    <location>
        <begin position="254"/>
        <end position="279"/>
    </location>
</feature>
<feature type="region of interest" description="Disordered" evidence="1">
    <location>
        <begin position="383"/>
        <end position="403"/>
    </location>
</feature>
<sequence length="554" mass="58385">MAWPRARRLAVAPPGPNAQSGAKARPKGMATRVQAREPRELRDVRGAATSATSQTRRETVIELQDPTEATQEALFGENPFLGVECMSTPALGSGSVQQVHGVASSASTACQVQLDDPPGLSIHPPCTPLAWQDEDTLVEEKSLSPIGGASPQAFTPNSPPTFVSSQIQRPPSPEGNVSAEDGAVKQIADIVADAEAKIMRRMEGWTSEGSIMHQLASGTVSDLRLSSAIAGDCLKLKSTVEDLKGRMSSLADENHRLRSRLRDELTRPEESRTPRTPPSELHSMLQMMQQQLQQQQQLIELLGTRPWAGVTTPPAPPAAPGTATKAPLTAEAPLPGRAGSAGCTWRLSAAPDHSAVALAEPITRLVAREGPPKNGARAELLVTPPVTPPAPLPAPPTAPRRCLTPRGLTALTPGRDGPHLLERCGPLLDNSAPMGCPRRSLTRATSAPARRGGPSPAFLGVQAVPHAVRARDGADRWCVRAAQQVKTKPLHTWAREVATVPGRCAPGVHLGGWGMPRPAPWPGGPRPCPARACVPGPCVRPLFSGSGAARTLNG</sequence>
<reference evidence="2 3" key="1">
    <citation type="submission" date="2024-02" db="EMBL/GenBank/DDBJ databases">
        <authorList>
            <person name="Chen Y."/>
            <person name="Shah S."/>
            <person name="Dougan E. K."/>
            <person name="Thang M."/>
            <person name="Chan C."/>
        </authorList>
    </citation>
    <scope>NUCLEOTIDE SEQUENCE [LARGE SCALE GENOMIC DNA]</scope>
</reference>
<organism evidence="2 3">
    <name type="scientific">Durusdinium trenchii</name>
    <dbReference type="NCBI Taxonomy" id="1381693"/>
    <lineage>
        <taxon>Eukaryota</taxon>
        <taxon>Sar</taxon>
        <taxon>Alveolata</taxon>
        <taxon>Dinophyceae</taxon>
        <taxon>Suessiales</taxon>
        <taxon>Symbiodiniaceae</taxon>
        <taxon>Durusdinium</taxon>
    </lineage>
</organism>
<evidence type="ECO:0000313" key="2">
    <source>
        <dbReference type="EMBL" id="CAK9039604.1"/>
    </source>
</evidence>
<dbReference type="EMBL" id="CAXAMN010013002">
    <property type="protein sequence ID" value="CAK9039604.1"/>
    <property type="molecule type" value="Genomic_DNA"/>
</dbReference>
<feature type="region of interest" description="Disordered" evidence="1">
    <location>
        <begin position="144"/>
        <end position="179"/>
    </location>
</feature>
<keyword evidence="3" id="KW-1185">Reference proteome</keyword>
<gene>
    <name evidence="2" type="ORF">CCMP2556_LOCUS21445</name>
</gene>
<evidence type="ECO:0000256" key="1">
    <source>
        <dbReference type="SAM" id="MobiDB-lite"/>
    </source>
</evidence>
<protein>
    <recommendedName>
        <fullName evidence="4">Protein TALPID3</fullName>
    </recommendedName>
</protein>
<name>A0ABP0LM10_9DINO</name>
<feature type="region of interest" description="Disordered" evidence="1">
    <location>
        <begin position="435"/>
        <end position="458"/>
    </location>
</feature>
<dbReference type="Proteomes" id="UP001642484">
    <property type="component" value="Unassembled WGS sequence"/>
</dbReference>
<accession>A0ABP0LM10</accession>
<feature type="region of interest" description="Disordered" evidence="1">
    <location>
        <begin position="1"/>
        <end position="56"/>
    </location>
</feature>
<evidence type="ECO:0008006" key="4">
    <source>
        <dbReference type="Google" id="ProtNLM"/>
    </source>
</evidence>
<feature type="compositionally biased region" description="Pro residues" evidence="1">
    <location>
        <begin position="385"/>
        <end position="398"/>
    </location>
</feature>
<feature type="compositionally biased region" description="Polar residues" evidence="1">
    <location>
        <begin position="152"/>
        <end position="169"/>
    </location>
</feature>
<feature type="compositionally biased region" description="Basic and acidic residues" evidence="1">
    <location>
        <begin position="34"/>
        <end position="45"/>
    </location>
</feature>
<feature type="compositionally biased region" description="Basic and acidic residues" evidence="1">
    <location>
        <begin position="254"/>
        <end position="273"/>
    </location>
</feature>
<evidence type="ECO:0000313" key="3">
    <source>
        <dbReference type="Proteomes" id="UP001642484"/>
    </source>
</evidence>